<keyword evidence="1" id="KW-0808">Transferase</keyword>
<feature type="non-terminal residue" evidence="1">
    <location>
        <position position="1"/>
    </location>
</feature>
<keyword evidence="1" id="KW-0032">Aminotransferase</keyword>
<dbReference type="Proteomes" id="UP001432995">
    <property type="component" value="Unassembled WGS sequence"/>
</dbReference>
<evidence type="ECO:0000313" key="1">
    <source>
        <dbReference type="EMBL" id="MER2291944.1"/>
    </source>
</evidence>
<dbReference type="Gene3D" id="3.90.1150.10">
    <property type="entry name" value="Aspartate Aminotransferase, domain 1"/>
    <property type="match status" value="1"/>
</dbReference>
<keyword evidence="2" id="KW-1185">Reference proteome</keyword>
<evidence type="ECO:0000313" key="2">
    <source>
        <dbReference type="Proteomes" id="UP001432995"/>
    </source>
</evidence>
<dbReference type="InterPro" id="IPR015424">
    <property type="entry name" value="PyrdxlP-dep_Trfase"/>
</dbReference>
<proteinExistence type="predicted"/>
<dbReference type="EMBL" id="JBELQD010000066">
    <property type="protein sequence ID" value="MER2291944.1"/>
    <property type="molecule type" value="Genomic_DNA"/>
</dbReference>
<name>A0ABV1RAT0_9HYPH</name>
<sequence>ALGDYLIAQLDREGIRLVGPRERQHRAPHIYVIALPADHWLDYLTQSGIRVSPERDGIRVSLGLFNTPADIDRLIEAIRARNVRSTPARAAVLSNLG</sequence>
<comment type="caution">
    <text evidence="1">The sequence shown here is derived from an EMBL/GenBank/DDBJ whole genome shotgun (WGS) entry which is preliminary data.</text>
</comment>
<gene>
    <name evidence="1" type="ORF">ABS770_27185</name>
</gene>
<dbReference type="SUPFAM" id="SSF53383">
    <property type="entry name" value="PLP-dependent transferases"/>
    <property type="match status" value="1"/>
</dbReference>
<protein>
    <submittedName>
        <fullName evidence="1">Aminotransferase</fullName>
    </submittedName>
</protein>
<dbReference type="InterPro" id="IPR015422">
    <property type="entry name" value="PyrdxlP-dep_Trfase_small"/>
</dbReference>
<accession>A0ABV1RAT0</accession>
<dbReference type="GO" id="GO:0008483">
    <property type="term" value="F:transaminase activity"/>
    <property type="evidence" value="ECO:0007669"/>
    <property type="project" value="UniProtKB-KW"/>
</dbReference>
<reference evidence="1" key="1">
    <citation type="submission" date="2024-06" db="EMBL/GenBank/DDBJ databases">
        <authorList>
            <person name="Campbell A.G."/>
        </authorList>
    </citation>
    <scope>NUCLEOTIDE SEQUENCE</scope>
    <source>
        <strain evidence="1">EM17</strain>
    </source>
</reference>
<organism evidence="1 2">
    <name type="scientific">Methylobacterium brachiatum</name>
    <dbReference type="NCBI Taxonomy" id="269660"/>
    <lineage>
        <taxon>Bacteria</taxon>
        <taxon>Pseudomonadati</taxon>
        <taxon>Pseudomonadota</taxon>
        <taxon>Alphaproteobacteria</taxon>
        <taxon>Hyphomicrobiales</taxon>
        <taxon>Methylobacteriaceae</taxon>
        <taxon>Methylobacterium</taxon>
    </lineage>
</organism>